<feature type="region of interest" description="Disordered" evidence="1">
    <location>
        <begin position="37"/>
        <end position="75"/>
    </location>
</feature>
<accession>A0AAN6KAE3</accession>
<keyword evidence="3" id="KW-1185">Reference proteome</keyword>
<name>A0AAN6KAE3_9PEZI</name>
<dbReference type="AlphaFoldDB" id="A0AAN6KAE3"/>
<gene>
    <name evidence="2" type="ORF">LTR91_015166</name>
</gene>
<proteinExistence type="predicted"/>
<evidence type="ECO:0000256" key="1">
    <source>
        <dbReference type="SAM" id="MobiDB-lite"/>
    </source>
</evidence>
<feature type="compositionally biased region" description="Acidic residues" evidence="1">
    <location>
        <begin position="37"/>
        <end position="69"/>
    </location>
</feature>
<sequence length="75" mass="8757">MYATWKVRTASAIYREIEKKDYEIAVLYDEYEELCAEDSQDADYVDDSEEGTDDDYEEDGTESEGDVEDWAWFSG</sequence>
<protein>
    <submittedName>
        <fullName evidence="2">Uncharacterized protein</fullName>
    </submittedName>
</protein>
<evidence type="ECO:0000313" key="3">
    <source>
        <dbReference type="Proteomes" id="UP001175353"/>
    </source>
</evidence>
<evidence type="ECO:0000313" key="2">
    <source>
        <dbReference type="EMBL" id="KAK0972444.1"/>
    </source>
</evidence>
<comment type="caution">
    <text evidence="2">The sequence shown here is derived from an EMBL/GenBank/DDBJ whole genome shotgun (WGS) entry which is preliminary data.</text>
</comment>
<dbReference type="EMBL" id="JAUJLE010000169">
    <property type="protein sequence ID" value="KAK0972444.1"/>
    <property type="molecule type" value="Genomic_DNA"/>
</dbReference>
<organism evidence="2 3">
    <name type="scientific">Friedmanniomyces endolithicus</name>
    <dbReference type="NCBI Taxonomy" id="329885"/>
    <lineage>
        <taxon>Eukaryota</taxon>
        <taxon>Fungi</taxon>
        <taxon>Dikarya</taxon>
        <taxon>Ascomycota</taxon>
        <taxon>Pezizomycotina</taxon>
        <taxon>Dothideomycetes</taxon>
        <taxon>Dothideomycetidae</taxon>
        <taxon>Mycosphaerellales</taxon>
        <taxon>Teratosphaeriaceae</taxon>
        <taxon>Friedmanniomyces</taxon>
    </lineage>
</organism>
<reference evidence="2" key="1">
    <citation type="submission" date="2023-06" db="EMBL/GenBank/DDBJ databases">
        <title>Black Yeasts Isolated from many extreme environments.</title>
        <authorList>
            <person name="Coleine C."/>
            <person name="Stajich J.E."/>
            <person name="Selbmann L."/>
        </authorList>
    </citation>
    <scope>NUCLEOTIDE SEQUENCE</scope>
    <source>
        <strain evidence="2">CCFEE 5200</strain>
    </source>
</reference>
<dbReference type="Proteomes" id="UP001175353">
    <property type="component" value="Unassembled WGS sequence"/>
</dbReference>